<dbReference type="Gene3D" id="3.40.50.12500">
    <property type="match status" value="1"/>
</dbReference>
<dbReference type="GO" id="GO:0047661">
    <property type="term" value="F:amino-acid racemase activity"/>
    <property type="evidence" value="ECO:0007669"/>
    <property type="project" value="InterPro"/>
</dbReference>
<proteinExistence type="inferred from homology"/>
<protein>
    <recommendedName>
        <fullName evidence="3">Hydantoin racemase</fullName>
    </recommendedName>
</protein>
<evidence type="ECO:0000313" key="2">
    <source>
        <dbReference type="EMBL" id="SVB49137.1"/>
    </source>
</evidence>
<name>A0A382EGZ1_9ZZZZ</name>
<accession>A0A382EGZ1</accession>
<dbReference type="EMBL" id="UINC01044121">
    <property type="protein sequence ID" value="SVB49137.1"/>
    <property type="molecule type" value="Genomic_DNA"/>
</dbReference>
<dbReference type="AlphaFoldDB" id="A0A382EGZ1"/>
<dbReference type="Pfam" id="PF01177">
    <property type="entry name" value="Asp_Glu_race"/>
    <property type="match status" value="1"/>
</dbReference>
<sequence length="240" mass="26242">MKKIKICATIPNLDGIKSWGKIHQEFFETIRNPDVEITIADLPKAKIKSVSNAYDSTNLGFLHTELAIDAEKKGFDGVAMGCLDEPGVDAAKEILSIPVVGECEAAMHFASLVGRKFSFLIPGSITGSKRGGDGAYFIEDLARKYGLIQKLSSIRSVSAATLDYAKQKANLKNEMLLQAQKAIDEDGADSIIGYGSLDIITFLQRNLKVPVIEPVRSTVTFVESLIKLRLTHSKRTFPKP</sequence>
<gene>
    <name evidence="2" type="ORF">METZ01_LOCUS201991</name>
</gene>
<evidence type="ECO:0000256" key="1">
    <source>
        <dbReference type="ARBA" id="ARBA00038414"/>
    </source>
</evidence>
<dbReference type="InterPro" id="IPR053714">
    <property type="entry name" value="Iso_Racemase_Enz_sf"/>
</dbReference>
<evidence type="ECO:0008006" key="3">
    <source>
        <dbReference type="Google" id="ProtNLM"/>
    </source>
</evidence>
<organism evidence="2">
    <name type="scientific">marine metagenome</name>
    <dbReference type="NCBI Taxonomy" id="408172"/>
    <lineage>
        <taxon>unclassified sequences</taxon>
        <taxon>metagenomes</taxon>
        <taxon>ecological metagenomes</taxon>
    </lineage>
</organism>
<reference evidence="2" key="1">
    <citation type="submission" date="2018-05" db="EMBL/GenBank/DDBJ databases">
        <authorList>
            <person name="Lanie J.A."/>
            <person name="Ng W.-L."/>
            <person name="Kazmierczak K.M."/>
            <person name="Andrzejewski T.M."/>
            <person name="Davidsen T.M."/>
            <person name="Wayne K.J."/>
            <person name="Tettelin H."/>
            <person name="Glass J.I."/>
            <person name="Rusch D."/>
            <person name="Podicherti R."/>
            <person name="Tsui H.-C.T."/>
            <person name="Winkler M.E."/>
        </authorList>
    </citation>
    <scope>NUCLEOTIDE SEQUENCE</scope>
</reference>
<comment type="similarity">
    <text evidence="1">Belongs to the HyuE racemase family.</text>
</comment>
<dbReference type="InterPro" id="IPR015942">
    <property type="entry name" value="Asp/Glu/hydantoin_racemase"/>
</dbReference>